<dbReference type="PANTHER" id="PTHR19139">
    <property type="entry name" value="AQUAPORIN TRANSPORTER"/>
    <property type="match status" value="1"/>
</dbReference>
<dbReference type="PANTHER" id="PTHR19139:SF199">
    <property type="entry name" value="MIP17260P"/>
    <property type="match status" value="1"/>
</dbReference>
<accession>A0A249KB27</accession>
<dbReference type="InterPro" id="IPR000425">
    <property type="entry name" value="MIP"/>
</dbReference>
<comment type="subcellular location">
    <subcellularLocation>
        <location evidence="1">Membrane</location>
        <topology evidence="1">Multi-pass membrane protein</topology>
    </subcellularLocation>
</comment>
<dbReference type="GO" id="GO:0015250">
    <property type="term" value="F:water channel activity"/>
    <property type="evidence" value="ECO:0007669"/>
    <property type="project" value="TreeGrafter"/>
</dbReference>
<dbReference type="EMBL" id="CP016771">
    <property type="protein sequence ID" value="ASY13946.1"/>
    <property type="molecule type" value="Genomic_DNA"/>
</dbReference>
<comment type="similarity">
    <text evidence="2 6">Belongs to the MIP/aquaporin (TC 1.A.8) family.</text>
</comment>
<evidence type="ECO:0000256" key="1">
    <source>
        <dbReference type="ARBA" id="ARBA00004141"/>
    </source>
</evidence>
<keyword evidence="9" id="KW-1185">Reference proteome</keyword>
<keyword evidence="3 6" id="KW-0812">Transmembrane</keyword>
<name>A0A249KB27_9ACTN</name>
<dbReference type="AlphaFoldDB" id="A0A249KB27"/>
<sequence length="216" mass="22880">MISMEFLGTGILAVAIVGSGHMAIDLQADSGMVLFINALATAIGLALVIKIGMKVSGSHFNPAVTLVMLLLKKITPQLAFFYISAQIIGAIAGVGFANLLFDQKALDQSSIERTGSNLFFSEIFATAILLWIILRFPKRDDLIAIYVPLWIFGAILFTSSTSFANPAITIGRIFTSSVVGISPESVIAFIAAQLIGASLGLLAAKNITNTNKEGNE</sequence>
<dbReference type="KEGG" id="nhi:B1s21160_03755"/>
<dbReference type="InterPro" id="IPR023271">
    <property type="entry name" value="Aquaporin-like"/>
</dbReference>
<dbReference type="Gene3D" id="1.20.1080.10">
    <property type="entry name" value="Glycerol uptake facilitator protein"/>
    <property type="match status" value="1"/>
</dbReference>
<evidence type="ECO:0000256" key="3">
    <source>
        <dbReference type="ARBA" id="ARBA00022692"/>
    </source>
</evidence>
<feature type="transmembrane region" description="Helical" evidence="7">
    <location>
        <begin position="185"/>
        <end position="204"/>
    </location>
</feature>
<evidence type="ECO:0000256" key="6">
    <source>
        <dbReference type="RuleBase" id="RU000477"/>
    </source>
</evidence>
<dbReference type="GO" id="GO:0005886">
    <property type="term" value="C:plasma membrane"/>
    <property type="evidence" value="ECO:0007669"/>
    <property type="project" value="TreeGrafter"/>
</dbReference>
<organism evidence="8 9">
    <name type="scientific">Candidatus Nanopelagicus hibericus</name>
    <dbReference type="NCBI Taxonomy" id="1884915"/>
    <lineage>
        <taxon>Bacteria</taxon>
        <taxon>Bacillati</taxon>
        <taxon>Actinomycetota</taxon>
        <taxon>Actinomycetes</taxon>
        <taxon>Candidatus Nanopelagicales</taxon>
        <taxon>Candidatus Nanopelagicaceae</taxon>
        <taxon>Candidatus Nanopelagicus</taxon>
    </lineage>
</organism>
<dbReference type="SUPFAM" id="SSF81338">
    <property type="entry name" value="Aquaporin-like"/>
    <property type="match status" value="1"/>
</dbReference>
<evidence type="ECO:0000256" key="7">
    <source>
        <dbReference type="SAM" id="Phobius"/>
    </source>
</evidence>
<keyword evidence="4 7" id="KW-1133">Transmembrane helix</keyword>
<feature type="transmembrane region" description="Helical" evidence="7">
    <location>
        <begin position="118"/>
        <end position="136"/>
    </location>
</feature>
<dbReference type="Proteomes" id="UP000217171">
    <property type="component" value="Chromosome"/>
</dbReference>
<evidence type="ECO:0000256" key="5">
    <source>
        <dbReference type="ARBA" id="ARBA00023136"/>
    </source>
</evidence>
<evidence type="ECO:0000313" key="9">
    <source>
        <dbReference type="Proteomes" id="UP000217171"/>
    </source>
</evidence>
<evidence type="ECO:0000256" key="2">
    <source>
        <dbReference type="ARBA" id="ARBA00006175"/>
    </source>
</evidence>
<dbReference type="InterPro" id="IPR034294">
    <property type="entry name" value="Aquaporin_transptr"/>
</dbReference>
<feature type="transmembrane region" description="Helical" evidence="7">
    <location>
        <begin position="143"/>
        <end position="165"/>
    </location>
</feature>
<keyword evidence="6" id="KW-0813">Transport</keyword>
<evidence type="ECO:0000256" key="4">
    <source>
        <dbReference type="ARBA" id="ARBA00022989"/>
    </source>
</evidence>
<gene>
    <name evidence="8" type="ORF">B1s21160_03755</name>
</gene>
<dbReference type="Pfam" id="PF00230">
    <property type="entry name" value="MIP"/>
    <property type="match status" value="1"/>
</dbReference>
<keyword evidence="5 7" id="KW-0472">Membrane</keyword>
<dbReference type="PRINTS" id="PR00783">
    <property type="entry name" value="MINTRINSICP"/>
</dbReference>
<reference evidence="8 9" key="1">
    <citation type="submission" date="2016-07" db="EMBL/GenBank/DDBJ databases">
        <title>High microdiversification within the ubiquitous acI lineage of Actinobacteria.</title>
        <authorList>
            <person name="Neuenschwander S.M."/>
            <person name="Salcher M."/>
            <person name="Ghai R."/>
            <person name="Pernthaler J."/>
        </authorList>
    </citation>
    <scope>NUCLEOTIDE SEQUENCE [LARGE SCALE GENOMIC DNA]</scope>
    <source>
        <strain evidence="8">MMS-21-160</strain>
    </source>
</reference>
<evidence type="ECO:0000313" key="8">
    <source>
        <dbReference type="EMBL" id="ASY13946.1"/>
    </source>
</evidence>
<proteinExistence type="inferred from homology"/>
<feature type="transmembrane region" description="Helical" evidence="7">
    <location>
        <begin position="78"/>
        <end position="98"/>
    </location>
</feature>
<feature type="transmembrane region" description="Helical" evidence="7">
    <location>
        <begin position="32"/>
        <end position="49"/>
    </location>
</feature>
<protein>
    <submittedName>
        <fullName evidence="8">Permease, glycerol uptake facilitator</fullName>
    </submittedName>
</protein>